<comment type="caution">
    <text evidence="1">The sequence shown here is derived from an EMBL/GenBank/DDBJ whole genome shotgun (WGS) entry which is preliminary data.</text>
</comment>
<proteinExistence type="predicted"/>
<reference evidence="1 3" key="1">
    <citation type="submission" date="2014-07" db="EMBL/GenBank/DDBJ databases">
        <title>Draft genome of Clostridium sulfidigenes 113A isolated from sediments associated with methane hydrate from Krishna Godavari basin.</title>
        <authorList>
            <person name="Honkalas V.S."/>
            <person name="Dabir A.P."/>
            <person name="Arora P."/>
            <person name="Dhakephalkar P.K."/>
        </authorList>
    </citation>
    <scope>NUCLEOTIDE SEQUENCE [LARGE SCALE GENOMIC DNA]</scope>
    <source>
        <strain evidence="1 3">113A</strain>
    </source>
</reference>
<keyword evidence="3" id="KW-1185">Reference proteome</keyword>
<sequence>MMVKLTVRSIMNLGLWGRLCEYKGWDKLIVREGLISLDSEVEFDDEFLKKDVVPIEKLNVFLFNVDTEDARYCGTLLARDLEDAKIRVGMIHNVTKITTIQEITKEQLYNMKNKHMVLARIPL</sequence>
<dbReference type="RefSeq" id="WP_035130245.1">
    <property type="nucleotide sequence ID" value="NZ_JBQHQR010000009.1"/>
</dbReference>
<protein>
    <submittedName>
        <fullName evidence="1">Uncharacterized protein</fullName>
    </submittedName>
</protein>
<organism evidence="1 3">
    <name type="scientific">Clostridium sulfidigenes</name>
    <dbReference type="NCBI Taxonomy" id="318464"/>
    <lineage>
        <taxon>Bacteria</taxon>
        <taxon>Bacillati</taxon>
        <taxon>Bacillota</taxon>
        <taxon>Clostridia</taxon>
        <taxon>Eubacteriales</taxon>
        <taxon>Clostridiaceae</taxon>
        <taxon>Clostridium</taxon>
    </lineage>
</organism>
<dbReference type="EMBL" id="SVCM01000031">
    <property type="protein sequence ID" value="MBE6059083.1"/>
    <property type="molecule type" value="Genomic_DNA"/>
</dbReference>
<reference evidence="2" key="2">
    <citation type="submission" date="2019-04" db="EMBL/GenBank/DDBJ databases">
        <title>Evolution of Biomass-Degrading Anaerobic Consortia Revealed by Metagenomics.</title>
        <authorList>
            <person name="Peng X."/>
        </authorList>
    </citation>
    <scope>NUCLEOTIDE SEQUENCE</scope>
    <source>
        <strain evidence="2">SIG254</strain>
    </source>
</reference>
<evidence type="ECO:0000313" key="2">
    <source>
        <dbReference type="EMBL" id="MBE6059083.1"/>
    </source>
</evidence>
<dbReference type="EMBL" id="JPMD01000004">
    <property type="protein sequence ID" value="KEZ88199.1"/>
    <property type="molecule type" value="Genomic_DNA"/>
</dbReference>
<dbReference type="Proteomes" id="UP000768462">
    <property type="component" value="Unassembled WGS sequence"/>
</dbReference>
<dbReference type="eggNOG" id="ENOG5030GCC">
    <property type="taxonomic scope" value="Bacteria"/>
</dbReference>
<evidence type="ECO:0000313" key="3">
    <source>
        <dbReference type="Proteomes" id="UP000028542"/>
    </source>
</evidence>
<evidence type="ECO:0000313" key="1">
    <source>
        <dbReference type="EMBL" id="KEZ88199.1"/>
    </source>
</evidence>
<dbReference type="Proteomes" id="UP000028542">
    <property type="component" value="Unassembled WGS sequence"/>
</dbReference>
<accession>A0A084JGW5</accession>
<name>A0A084JGW5_9CLOT</name>
<dbReference type="AlphaFoldDB" id="A0A084JGW5"/>
<gene>
    <name evidence="2" type="ORF">E7215_02750</name>
    <name evidence="1" type="ORF">IO99_03485</name>
</gene>